<name>A0ABD0L0J3_9CAEN</name>
<dbReference type="AlphaFoldDB" id="A0ABD0L0J3"/>
<dbReference type="EMBL" id="JACVVK020000102">
    <property type="protein sequence ID" value="KAK7492579.1"/>
    <property type="molecule type" value="Genomic_DNA"/>
</dbReference>
<keyword evidence="3" id="KW-1185">Reference proteome</keyword>
<evidence type="ECO:0000256" key="1">
    <source>
        <dbReference type="SAM" id="MobiDB-lite"/>
    </source>
</evidence>
<accession>A0ABD0L0J3</accession>
<evidence type="ECO:0000313" key="3">
    <source>
        <dbReference type="Proteomes" id="UP001519460"/>
    </source>
</evidence>
<feature type="compositionally biased region" description="Basic residues" evidence="1">
    <location>
        <begin position="94"/>
        <end position="109"/>
    </location>
</feature>
<proteinExistence type="predicted"/>
<sequence length="109" mass="12770">SNTLDVDPTEPPQNPNRISREFVIPRGFQNGDKRSLSLLDNVYAKRLRFQRFCGLELMHRALWSAVYEGLQSSDFFLTLEEEVYHGQRTSPIHGKQRDKPRHVGPRFWS</sequence>
<comment type="caution">
    <text evidence="2">The sequence shown here is derived from an EMBL/GenBank/DDBJ whole genome shotgun (WGS) entry which is preliminary data.</text>
</comment>
<dbReference type="Proteomes" id="UP001519460">
    <property type="component" value="Unassembled WGS sequence"/>
</dbReference>
<feature type="region of interest" description="Disordered" evidence="1">
    <location>
        <begin position="88"/>
        <end position="109"/>
    </location>
</feature>
<gene>
    <name evidence="2" type="ORF">BaRGS_00016245</name>
</gene>
<feature type="non-terminal residue" evidence="2">
    <location>
        <position position="1"/>
    </location>
</feature>
<reference evidence="2 3" key="1">
    <citation type="journal article" date="2023" name="Sci. Data">
        <title>Genome assembly of the Korean intertidal mud-creeper Batillaria attramentaria.</title>
        <authorList>
            <person name="Patra A.K."/>
            <person name="Ho P.T."/>
            <person name="Jun S."/>
            <person name="Lee S.J."/>
            <person name="Kim Y."/>
            <person name="Won Y.J."/>
        </authorList>
    </citation>
    <scope>NUCLEOTIDE SEQUENCE [LARGE SCALE GENOMIC DNA]</scope>
    <source>
        <strain evidence="2">Wonlab-2016</strain>
    </source>
</reference>
<protein>
    <submittedName>
        <fullName evidence="2">Uncharacterized protein</fullName>
    </submittedName>
</protein>
<evidence type="ECO:0000313" key="2">
    <source>
        <dbReference type="EMBL" id="KAK7492579.1"/>
    </source>
</evidence>
<organism evidence="2 3">
    <name type="scientific">Batillaria attramentaria</name>
    <dbReference type="NCBI Taxonomy" id="370345"/>
    <lineage>
        <taxon>Eukaryota</taxon>
        <taxon>Metazoa</taxon>
        <taxon>Spiralia</taxon>
        <taxon>Lophotrochozoa</taxon>
        <taxon>Mollusca</taxon>
        <taxon>Gastropoda</taxon>
        <taxon>Caenogastropoda</taxon>
        <taxon>Sorbeoconcha</taxon>
        <taxon>Cerithioidea</taxon>
        <taxon>Batillariidae</taxon>
        <taxon>Batillaria</taxon>
    </lineage>
</organism>